<evidence type="ECO:0000256" key="2">
    <source>
        <dbReference type="SAM" id="SignalP"/>
    </source>
</evidence>
<keyword evidence="2" id="KW-0732">Signal</keyword>
<evidence type="ECO:0000256" key="1">
    <source>
        <dbReference type="SAM" id="MobiDB-lite"/>
    </source>
</evidence>
<protein>
    <submittedName>
        <fullName evidence="3">Uncharacterized protein</fullName>
    </submittedName>
</protein>
<sequence length="277" mass="29444">MIRALAIAGLLLIPLPAIAQDGDEAFCKARFIPCVQATGRPMECQSVYATCMDNVPITDIPPGVSGRIEITMRNGLPTAQLSLTNDSGADFVTGYHRGEVICGDGSRETVTFHGFGALGLGEQRTSGTSVVCHGKPGVPTPVQFGPTPIESGPQDSGVYVNCTADGSRKVTLERVESDKGLVGFRYQADGYSGFARIDNGIDTVIDMMCTPPEDPGFNIINSIYGELIDYFPETFRCHPSERLRRAEERRAQGMAPDPNDCPGGVFSTGTGFGGGRG</sequence>
<evidence type="ECO:0000313" key="4">
    <source>
        <dbReference type="Proteomes" id="UP000553766"/>
    </source>
</evidence>
<proteinExistence type="predicted"/>
<reference evidence="3 4" key="1">
    <citation type="submission" date="2020-08" db="EMBL/GenBank/DDBJ databases">
        <title>Genomic Encyclopedia of Type Strains, Phase IV (KMG-IV): sequencing the most valuable type-strain genomes for metagenomic binning, comparative biology and taxonomic classification.</title>
        <authorList>
            <person name="Goeker M."/>
        </authorList>
    </citation>
    <scope>NUCLEOTIDE SEQUENCE [LARGE SCALE GENOMIC DNA]</scope>
    <source>
        <strain evidence="3 4">DSM 103377</strain>
    </source>
</reference>
<dbReference type="RefSeq" id="WP_184009367.1">
    <property type="nucleotide sequence ID" value="NZ_JACIJS010000003.1"/>
</dbReference>
<organism evidence="3 4">
    <name type="scientific">Rubricella aquisinus</name>
    <dbReference type="NCBI Taxonomy" id="2028108"/>
    <lineage>
        <taxon>Bacteria</taxon>
        <taxon>Pseudomonadati</taxon>
        <taxon>Pseudomonadota</taxon>
        <taxon>Alphaproteobacteria</taxon>
        <taxon>Rhodobacterales</taxon>
        <taxon>Paracoccaceae</taxon>
        <taxon>Rubricella</taxon>
    </lineage>
</organism>
<dbReference type="EMBL" id="JACIJS010000003">
    <property type="protein sequence ID" value="MBB5515095.1"/>
    <property type="molecule type" value="Genomic_DNA"/>
</dbReference>
<comment type="caution">
    <text evidence="3">The sequence shown here is derived from an EMBL/GenBank/DDBJ whole genome shotgun (WGS) entry which is preliminary data.</text>
</comment>
<evidence type="ECO:0000313" key="3">
    <source>
        <dbReference type="EMBL" id="MBB5515095.1"/>
    </source>
</evidence>
<gene>
    <name evidence="3" type="ORF">FHS89_001105</name>
</gene>
<feature type="region of interest" description="Disordered" evidence="1">
    <location>
        <begin position="253"/>
        <end position="277"/>
    </location>
</feature>
<feature type="signal peptide" evidence="2">
    <location>
        <begin position="1"/>
        <end position="19"/>
    </location>
</feature>
<name>A0A840WZJ9_9RHOB</name>
<feature type="chain" id="PRO_5033023099" evidence="2">
    <location>
        <begin position="20"/>
        <end position="277"/>
    </location>
</feature>
<dbReference type="Proteomes" id="UP000553766">
    <property type="component" value="Unassembled WGS sequence"/>
</dbReference>
<keyword evidence="4" id="KW-1185">Reference proteome</keyword>
<dbReference type="AlphaFoldDB" id="A0A840WZJ9"/>
<accession>A0A840WZJ9</accession>